<feature type="domain" description="HDOD" evidence="1">
    <location>
        <begin position="15"/>
        <end position="206"/>
    </location>
</feature>
<comment type="caution">
    <text evidence="2">The sequence shown here is derived from an EMBL/GenBank/DDBJ whole genome shotgun (WGS) entry which is preliminary data.</text>
</comment>
<dbReference type="EMBL" id="PDGH01000146">
    <property type="protein sequence ID" value="POB41729.1"/>
    <property type="molecule type" value="Genomic_DNA"/>
</dbReference>
<protein>
    <submittedName>
        <fullName evidence="2">Histidine kinase</fullName>
    </submittedName>
</protein>
<dbReference type="AlphaFoldDB" id="A0A2S3QV33"/>
<dbReference type="InterPro" id="IPR013976">
    <property type="entry name" value="HDOD"/>
</dbReference>
<keyword evidence="2" id="KW-0808">Transferase</keyword>
<evidence type="ECO:0000259" key="1">
    <source>
        <dbReference type="PROSITE" id="PS51833"/>
    </source>
</evidence>
<dbReference type="PROSITE" id="PS51833">
    <property type="entry name" value="HDOD"/>
    <property type="match status" value="1"/>
</dbReference>
<gene>
    <name evidence="2" type="ORF">CRN52_22310</name>
</gene>
<dbReference type="GO" id="GO:0016301">
    <property type="term" value="F:kinase activity"/>
    <property type="evidence" value="ECO:0007669"/>
    <property type="project" value="UniProtKB-KW"/>
</dbReference>
<dbReference type="Proteomes" id="UP000237466">
    <property type="component" value="Unassembled WGS sequence"/>
</dbReference>
<sequence length="278" mass="30588">MIMSQAALITRLNELPRIQSLLQELLEMVNQEEVNFGALAKKISMDQVLSARLLRMANSAHFGGTKSIATINDALIRVGTGPVRTLVVASVLSSAFPRVKTLDMEKYWTDTFEVSVISSKLAAEAGMDVNETFTTGVLHNIGELMIHTLVPEQAVEITQRVNKGADAIAVQEELLNVSSPTLGAKLARSWKFPEEMADAIEHFHEPREADVSPKLATIIHFARAINKSWDDFKDPSEKAHFLANHPDSRLLCISAAFVDKIDKVRGNGRDLAMQMVAA</sequence>
<dbReference type="SUPFAM" id="SSF109604">
    <property type="entry name" value="HD-domain/PDEase-like"/>
    <property type="match status" value="1"/>
</dbReference>
<dbReference type="PANTHER" id="PTHR33525">
    <property type="match status" value="1"/>
</dbReference>
<dbReference type="Gene3D" id="1.10.3210.10">
    <property type="entry name" value="Hypothetical protein af1432"/>
    <property type="match status" value="1"/>
</dbReference>
<accession>A0A2S3QV33</accession>
<keyword evidence="2" id="KW-0418">Kinase</keyword>
<dbReference type="Pfam" id="PF08668">
    <property type="entry name" value="HDOD"/>
    <property type="match status" value="1"/>
</dbReference>
<name>A0A2S3QV33_VIBVL</name>
<dbReference type="InterPro" id="IPR052340">
    <property type="entry name" value="RNase_Y/CdgJ"/>
</dbReference>
<dbReference type="PANTHER" id="PTHR33525:SF6">
    <property type="entry name" value="HDOD DOMAIN-CONTAINING PROTEIN"/>
    <property type="match status" value="1"/>
</dbReference>
<evidence type="ECO:0000313" key="3">
    <source>
        <dbReference type="Proteomes" id="UP000237466"/>
    </source>
</evidence>
<proteinExistence type="predicted"/>
<reference evidence="2 3" key="1">
    <citation type="journal article" date="2018" name="Front. Microbiol.">
        <title>Phylogeny of Vibrio vulnificus from the Analysis of the Core-Genome: Implications for Intra-Species Taxonomy.</title>
        <authorList>
            <person name="Roig F.J."/>
            <person name="Gonzalez-Candelas F."/>
            <person name="Sanjuan E."/>
            <person name="Fouz B."/>
            <person name="Feil E.J."/>
            <person name="Llorens C."/>
            <person name="Baker-Austin C."/>
            <person name="Oliver J.D."/>
            <person name="Danin-Poleg Y."/>
            <person name="Gibas C.J."/>
            <person name="Kashi Y."/>
            <person name="Gulig P.A."/>
            <person name="Morrison S.S."/>
            <person name="Amaro C."/>
        </authorList>
    </citation>
    <scope>NUCLEOTIDE SEQUENCE [LARGE SCALE GENOMIC DNA]</scope>
    <source>
        <strain evidence="2 3">CECT4608</strain>
    </source>
</reference>
<evidence type="ECO:0000313" key="2">
    <source>
        <dbReference type="EMBL" id="POB41729.1"/>
    </source>
</evidence>
<organism evidence="2 3">
    <name type="scientific">Vibrio vulnificus</name>
    <dbReference type="NCBI Taxonomy" id="672"/>
    <lineage>
        <taxon>Bacteria</taxon>
        <taxon>Pseudomonadati</taxon>
        <taxon>Pseudomonadota</taxon>
        <taxon>Gammaproteobacteria</taxon>
        <taxon>Vibrionales</taxon>
        <taxon>Vibrionaceae</taxon>
        <taxon>Vibrio</taxon>
    </lineage>
</organism>